<organism evidence="1 2">
    <name type="scientific">Actomonas aquatica</name>
    <dbReference type="NCBI Taxonomy" id="2866162"/>
    <lineage>
        <taxon>Bacteria</taxon>
        <taxon>Pseudomonadati</taxon>
        <taxon>Verrucomicrobiota</taxon>
        <taxon>Opitutia</taxon>
        <taxon>Opitutales</taxon>
        <taxon>Opitutaceae</taxon>
        <taxon>Actomonas</taxon>
    </lineage>
</organism>
<accession>A0ABZ1CEP2</accession>
<dbReference type="EMBL" id="CP139781">
    <property type="protein sequence ID" value="WRQ90134.1"/>
    <property type="molecule type" value="Genomic_DNA"/>
</dbReference>
<dbReference type="RefSeq" id="WP_324726174.1">
    <property type="nucleotide sequence ID" value="NZ_CP139781.1"/>
</dbReference>
<reference evidence="1 2" key="1">
    <citation type="submission" date="2023-12" db="EMBL/GenBank/DDBJ databases">
        <title>Description of an unclassified Opitutus bacterium of Verrucomicrobiota.</title>
        <authorList>
            <person name="Zhang D.-F."/>
        </authorList>
    </citation>
    <scope>NUCLEOTIDE SEQUENCE [LARGE SCALE GENOMIC DNA]</scope>
    <source>
        <strain evidence="1 2">WL0086</strain>
    </source>
</reference>
<dbReference type="Pfam" id="PF12875">
    <property type="entry name" value="DUF3826"/>
    <property type="match status" value="1"/>
</dbReference>
<evidence type="ECO:0000313" key="2">
    <source>
        <dbReference type="Proteomes" id="UP000738431"/>
    </source>
</evidence>
<dbReference type="Proteomes" id="UP000738431">
    <property type="component" value="Chromosome"/>
</dbReference>
<proteinExistence type="predicted"/>
<name>A0ABZ1CEP2_9BACT</name>
<evidence type="ECO:0000313" key="1">
    <source>
        <dbReference type="EMBL" id="WRQ90134.1"/>
    </source>
</evidence>
<keyword evidence="2" id="KW-1185">Reference proteome</keyword>
<protein>
    <submittedName>
        <fullName evidence="1">DUF3826 domain-containing protein</fullName>
    </submittedName>
</protein>
<dbReference type="InterPro" id="IPR024284">
    <property type="entry name" value="DUF3826"/>
</dbReference>
<gene>
    <name evidence="1" type="ORF">K1X11_002595</name>
</gene>
<sequence>MGTCALLPAFVSAADALPPPPEALVQRSAKIVDGLELADTAMADRVTIIIARNYEALSYIHDQRDADLEAAKALSDEAARKALTQGITDTATARMADQIALFLGELAADLTPAQIDAVKDGLTYGVLPKTFRVYQEMLPDMTPEQSRQIYAWLYEAREHAISAGSSKAKHGWFGKYKGRINNYLAKAGIDMKAAEKAMFDRKKAAN</sequence>